<dbReference type="Gene3D" id="3.40.30.10">
    <property type="entry name" value="Glutaredoxin"/>
    <property type="match status" value="1"/>
</dbReference>
<name>A0A1G7NBB1_CHIFI</name>
<proteinExistence type="predicted"/>
<dbReference type="PANTHER" id="PTHR13887:SF41">
    <property type="entry name" value="THIOREDOXIN SUPERFAMILY PROTEIN"/>
    <property type="match status" value="1"/>
</dbReference>
<dbReference type="Pfam" id="PF01323">
    <property type="entry name" value="DSBA"/>
    <property type="match status" value="1"/>
</dbReference>
<dbReference type="GO" id="GO:0016491">
    <property type="term" value="F:oxidoreductase activity"/>
    <property type="evidence" value="ECO:0007669"/>
    <property type="project" value="InterPro"/>
</dbReference>
<gene>
    <name evidence="2" type="ORF">SAMN04488121_102735</name>
</gene>
<evidence type="ECO:0000313" key="3">
    <source>
        <dbReference type="Proteomes" id="UP000199045"/>
    </source>
</evidence>
<protein>
    <submittedName>
        <fullName evidence="2">Protein disulfide-isomerase</fullName>
    </submittedName>
</protein>
<dbReference type="InterPro" id="IPR001853">
    <property type="entry name" value="DSBA-like_thioredoxin_dom"/>
</dbReference>
<dbReference type="InterPro" id="IPR036249">
    <property type="entry name" value="Thioredoxin-like_sf"/>
</dbReference>
<keyword evidence="2" id="KW-0413">Isomerase</keyword>
<dbReference type="EMBL" id="FNBN01000002">
    <property type="protein sequence ID" value="SDF71246.1"/>
    <property type="molecule type" value="Genomic_DNA"/>
</dbReference>
<dbReference type="CDD" id="cd03024">
    <property type="entry name" value="DsbA_FrnE"/>
    <property type="match status" value="1"/>
</dbReference>
<accession>A0A1G7NBB1</accession>
<sequence>MSNTKMKVEIWSDIMCPWCYIGKRRFEAAMAQFPDAGAVEIEWHSFQLDPTIQNGHGDNLYTYLSKRKGIPYEQAEQMNNQVTALASTLGLTYNLDEAVVANSFDAHRLIQLAKKHQLGDAAEERLFRAYFTEGKDFSDPVVLQALGKEIGLEEGVLQELVSGQAYANEVRKDIAEAETLGIRGVPFFVFDRKYGVSGAQASETFLEVLNKSVGEWKQTQPARLDIIEGQSCGPDGNC</sequence>
<dbReference type="SUPFAM" id="SSF52833">
    <property type="entry name" value="Thioredoxin-like"/>
    <property type="match status" value="1"/>
</dbReference>
<evidence type="ECO:0000313" key="2">
    <source>
        <dbReference type="EMBL" id="SDF71246.1"/>
    </source>
</evidence>
<evidence type="ECO:0000259" key="1">
    <source>
        <dbReference type="Pfam" id="PF01323"/>
    </source>
</evidence>
<dbReference type="STRING" id="104663.SAMN04488121_102735"/>
<feature type="domain" description="DSBA-like thioredoxin" evidence="1">
    <location>
        <begin position="8"/>
        <end position="209"/>
    </location>
</feature>
<dbReference type="PANTHER" id="PTHR13887">
    <property type="entry name" value="GLUTATHIONE S-TRANSFERASE KAPPA"/>
    <property type="match status" value="1"/>
</dbReference>
<dbReference type="RefSeq" id="WP_245705396.1">
    <property type="nucleotide sequence ID" value="NZ_FNBN01000002.1"/>
</dbReference>
<dbReference type="GO" id="GO:0016853">
    <property type="term" value="F:isomerase activity"/>
    <property type="evidence" value="ECO:0007669"/>
    <property type="project" value="UniProtKB-KW"/>
</dbReference>
<organism evidence="2 3">
    <name type="scientific">Chitinophaga filiformis</name>
    <name type="common">Myxococcus filiformis</name>
    <name type="synonym">Flexibacter filiformis</name>
    <dbReference type="NCBI Taxonomy" id="104663"/>
    <lineage>
        <taxon>Bacteria</taxon>
        <taxon>Pseudomonadati</taxon>
        <taxon>Bacteroidota</taxon>
        <taxon>Chitinophagia</taxon>
        <taxon>Chitinophagales</taxon>
        <taxon>Chitinophagaceae</taxon>
        <taxon>Chitinophaga</taxon>
    </lineage>
</organism>
<dbReference type="AlphaFoldDB" id="A0A1G7NBB1"/>
<dbReference type="Proteomes" id="UP000199045">
    <property type="component" value="Unassembled WGS sequence"/>
</dbReference>
<reference evidence="2 3" key="1">
    <citation type="submission" date="2016-10" db="EMBL/GenBank/DDBJ databases">
        <authorList>
            <person name="de Groot N.N."/>
        </authorList>
    </citation>
    <scope>NUCLEOTIDE SEQUENCE [LARGE SCALE GENOMIC DNA]</scope>
    <source>
        <strain evidence="2 3">DSM 527</strain>
    </source>
</reference>